<dbReference type="FunCoup" id="D8RGX0">
    <property type="interactions" value="3410"/>
</dbReference>
<feature type="transmembrane region" description="Helical" evidence="11">
    <location>
        <begin position="83"/>
        <end position="107"/>
    </location>
</feature>
<evidence type="ECO:0000256" key="4">
    <source>
        <dbReference type="ARBA" id="ARBA00014253"/>
    </source>
</evidence>
<feature type="non-terminal residue" evidence="12">
    <location>
        <position position="1"/>
    </location>
</feature>
<keyword evidence="9 11" id="KW-0472">Membrane</keyword>
<reference evidence="12 13" key="1">
    <citation type="journal article" date="2011" name="Science">
        <title>The Selaginella genome identifies genetic changes associated with the evolution of vascular plants.</title>
        <authorList>
            <person name="Banks J.A."/>
            <person name="Nishiyama T."/>
            <person name="Hasebe M."/>
            <person name="Bowman J.L."/>
            <person name="Gribskov M."/>
            <person name="dePamphilis C."/>
            <person name="Albert V.A."/>
            <person name="Aono N."/>
            <person name="Aoyama T."/>
            <person name="Ambrose B.A."/>
            <person name="Ashton N.W."/>
            <person name="Axtell M.J."/>
            <person name="Barker E."/>
            <person name="Barker M.S."/>
            <person name="Bennetzen J.L."/>
            <person name="Bonawitz N.D."/>
            <person name="Chapple C."/>
            <person name="Cheng C."/>
            <person name="Correa L.G."/>
            <person name="Dacre M."/>
            <person name="DeBarry J."/>
            <person name="Dreyer I."/>
            <person name="Elias M."/>
            <person name="Engstrom E.M."/>
            <person name="Estelle M."/>
            <person name="Feng L."/>
            <person name="Finet C."/>
            <person name="Floyd S.K."/>
            <person name="Frommer W.B."/>
            <person name="Fujita T."/>
            <person name="Gramzow L."/>
            <person name="Gutensohn M."/>
            <person name="Harholt J."/>
            <person name="Hattori M."/>
            <person name="Heyl A."/>
            <person name="Hirai T."/>
            <person name="Hiwatashi Y."/>
            <person name="Ishikawa M."/>
            <person name="Iwata M."/>
            <person name="Karol K.G."/>
            <person name="Koehler B."/>
            <person name="Kolukisaoglu U."/>
            <person name="Kubo M."/>
            <person name="Kurata T."/>
            <person name="Lalonde S."/>
            <person name="Li K."/>
            <person name="Li Y."/>
            <person name="Litt A."/>
            <person name="Lyons E."/>
            <person name="Manning G."/>
            <person name="Maruyama T."/>
            <person name="Michael T.P."/>
            <person name="Mikami K."/>
            <person name="Miyazaki S."/>
            <person name="Morinaga S."/>
            <person name="Murata T."/>
            <person name="Mueller-Roeber B."/>
            <person name="Nelson D.R."/>
            <person name="Obara M."/>
            <person name="Oguri Y."/>
            <person name="Olmstead R.G."/>
            <person name="Onodera N."/>
            <person name="Petersen B.L."/>
            <person name="Pils B."/>
            <person name="Prigge M."/>
            <person name="Rensing S.A."/>
            <person name="Riano-Pachon D.M."/>
            <person name="Roberts A.W."/>
            <person name="Sato Y."/>
            <person name="Scheller H.V."/>
            <person name="Schulz B."/>
            <person name="Schulz C."/>
            <person name="Shakirov E.V."/>
            <person name="Shibagaki N."/>
            <person name="Shinohara N."/>
            <person name="Shippen D.E."/>
            <person name="Soerensen I."/>
            <person name="Sotooka R."/>
            <person name="Sugimoto N."/>
            <person name="Sugita M."/>
            <person name="Sumikawa N."/>
            <person name="Tanurdzic M."/>
            <person name="Theissen G."/>
            <person name="Ulvskov P."/>
            <person name="Wakazuki S."/>
            <person name="Weng J.K."/>
            <person name="Willats W.W."/>
            <person name="Wipf D."/>
            <person name="Wolf P.G."/>
            <person name="Yang L."/>
            <person name="Zimmer A.D."/>
            <person name="Zhu Q."/>
            <person name="Mitros T."/>
            <person name="Hellsten U."/>
            <person name="Loque D."/>
            <person name="Otillar R."/>
            <person name="Salamov A."/>
            <person name="Schmutz J."/>
            <person name="Shapiro H."/>
            <person name="Lindquist E."/>
            <person name="Lucas S."/>
            <person name="Rokhsar D."/>
            <person name="Grigoriev I.V."/>
        </authorList>
    </citation>
    <scope>NUCLEOTIDE SEQUENCE [LARGE SCALE GENOMIC DNA]</scope>
</reference>
<dbReference type="PANTHER" id="PTHR22593">
    <property type="entry name" value="TRANSMEMBRANE PROTEIN 18"/>
    <property type="match status" value="1"/>
</dbReference>
<feature type="transmembrane region" description="Helical" evidence="11">
    <location>
        <begin position="12"/>
        <end position="30"/>
    </location>
</feature>
<evidence type="ECO:0000256" key="11">
    <source>
        <dbReference type="SAM" id="Phobius"/>
    </source>
</evidence>
<evidence type="ECO:0000256" key="7">
    <source>
        <dbReference type="ARBA" id="ARBA00023054"/>
    </source>
</evidence>
<evidence type="ECO:0000256" key="8">
    <source>
        <dbReference type="ARBA" id="ARBA00023125"/>
    </source>
</evidence>
<keyword evidence="7" id="KW-0175">Coiled coil</keyword>
<keyword evidence="5 11" id="KW-0812">Transmembrane</keyword>
<name>D8RGX0_SELML</name>
<evidence type="ECO:0000313" key="12">
    <source>
        <dbReference type="EMBL" id="EFJ28663.1"/>
    </source>
</evidence>
<dbReference type="GO" id="GO:0031965">
    <property type="term" value="C:nuclear membrane"/>
    <property type="evidence" value="ECO:0000318"/>
    <property type="project" value="GO_Central"/>
</dbReference>
<dbReference type="eggNOG" id="ENOG502RZ4T">
    <property type="taxonomic scope" value="Eukaryota"/>
</dbReference>
<dbReference type="OrthoDB" id="411535at2759"/>
<dbReference type="Proteomes" id="UP000001514">
    <property type="component" value="Unassembled WGS sequence"/>
</dbReference>
<dbReference type="InterPro" id="IPR026721">
    <property type="entry name" value="TMEM18"/>
</dbReference>
<comment type="similarity">
    <text evidence="3">Belongs to the TMEM18 family.</text>
</comment>
<feature type="non-terminal residue" evidence="12">
    <location>
        <position position="122"/>
    </location>
</feature>
<dbReference type="InParanoid" id="D8RGX0"/>
<evidence type="ECO:0000256" key="10">
    <source>
        <dbReference type="ARBA" id="ARBA00023242"/>
    </source>
</evidence>
<dbReference type="OMA" id="APALINC"/>
<sequence length="122" mass="14398">LAFVHAVDWTEPWIGALVAFHLFLLVFILWTRRNTDLQMAIFFLSMFGIYLAQTINSFLARHWQKFSRQPYFDKRGVFISTLWSGPLLVTSMVILVNSLLQMVRLMVKWKRAELKHKARLAQ</sequence>
<evidence type="ECO:0000256" key="3">
    <source>
        <dbReference type="ARBA" id="ARBA00009971"/>
    </source>
</evidence>
<evidence type="ECO:0000256" key="2">
    <source>
        <dbReference type="ARBA" id="ARBA00004127"/>
    </source>
</evidence>
<keyword evidence="6 11" id="KW-1133">Transmembrane helix</keyword>
<dbReference type="EMBL" id="GL377579">
    <property type="protein sequence ID" value="EFJ28663.1"/>
    <property type="molecule type" value="Genomic_DNA"/>
</dbReference>
<accession>D8RGX0</accession>
<evidence type="ECO:0000313" key="13">
    <source>
        <dbReference type="Proteomes" id="UP000001514"/>
    </source>
</evidence>
<dbReference type="PANTHER" id="PTHR22593:SF2">
    <property type="entry name" value="TRANSMEMBRANE PROTEIN 18"/>
    <property type="match status" value="1"/>
</dbReference>
<dbReference type="KEGG" id="smo:SELMODRAFT_17997"/>
<evidence type="ECO:0000256" key="9">
    <source>
        <dbReference type="ARBA" id="ARBA00023136"/>
    </source>
</evidence>
<proteinExistence type="inferred from homology"/>
<evidence type="ECO:0000256" key="5">
    <source>
        <dbReference type="ARBA" id="ARBA00022692"/>
    </source>
</evidence>
<dbReference type="Gramene" id="EFJ28663">
    <property type="protein sequence ID" value="EFJ28663"/>
    <property type="gene ID" value="SELMODRAFT_17997"/>
</dbReference>
<dbReference type="HOGENOM" id="CLU_101161_0_1_1"/>
<gene>
    <name evidence="12" type="ORF">SELMODRAFT_17997</name>
</gene>
<comment type="subcellular location">
    <subcellularLocation>
        <location evidence="2">Endomembrane system</location>
        <topology evidence="2">Multi-pass membrane protein</topology>
    </subcellularLocation>
    <subcellularLocation>
        <location evidence="1">Nucleus membrane</location>
    </subcellularLocation>
</comment>
<evidence type="ECO:0000256" key="6">
    <source>
        <dbReference type="ARBA" id="ARBA00022989"/>
    </source>
</evidence>
<keyword evidence="13" id="KW-1185">Reference proteome</keyword>
<keyword evidence="8" id="KW-0238">DNA-binding</keyword>
<dbReference type="Pfam" id="PF14770">
    <property type="entry name" value="TMEM18"/>
    <property type="match status" value="1"/>
</dbReference>
<keyword evidence="10" id="KW-0539">Nucleus</keyword>
<protein>
    <recommendedName>
        <fullName evidence="4">Transmembrane protein 18</fullName>
    </recommendedName>
</protein>
<dbReference type="GO" id="GO:0003677">
    <property type="term" value="F:DNA binding"/>
    <property type="evidence" value="ECO:0007669"/>
    <property type="project" value="UniProtKB-KW"/>
</dbReference>
<evidence type="ECO:0000256" key="1">
    <source>
        <dbReference type="ARBA" id="ARBA00004126"/>
    </source>
</evidence>
<dbReference type="AlphaFoldDB" id="D8RGX0"/>
<organism evidence="13">
    <name type="scientific">Selaginella moellendorffii</name>
    <name type="common">Spikemoss</name>
    <dbReference type="NCBI Taxonomy" id="88036"/>
    <lineage>
        <taxon>Eukaryota</taxon>
        <taxon>Viridiplantae</taxon>
        <taxon>Streptophyta</taxon>
        <taxon>Embryophyta</taxon>
        <taxon>Tracheophyta</taxon>
        <taxon>Lycopodiopsida</taxon>
        <taxon>Selaginellales</taxon>
        <taxon>Selaginellaceae</taxon>
        <taxon>Selaginella</taxon>
    </lineage>
</organism>
<feature type="transmembrane region" description="Helical" evidence="11">
    <location>
        <begin position="42"/>
        <end position="63"/>
    </location>
</feature>